<dbReference type="Proteomes" id="UP001281147">
    <property type="component" value="Unassembled WGS sequence"/>
</dbReference>
<evidence type="ECO:0000313" key="1">
    <source>
        <dbReference type="EMBL" id="KAK3702144.1"/>
    </source>
</evidence>
<gene>
    <name evidence="1" type="ORF">LTR37_015119</name>
</gene>
<reference evidence="1" key="1">
    <citation type="submission" date="2023-07" db="EMBL/GenBank/DDBJ databases">
        <title>Black Yeasts Isolated from many extreme environments.</title>
        <authorList>
            <person name="Coleine C."/>
            <person name="Stajich J.E."/>
            <person name="Selbmann L."/>
        </authorList>
    </citation>
    <scope>NUCLEOTIDE SEQUENCE</scope>
    <source>
        <strain evidence="1">CCFEE 5714</strain>
    </source>
</reference>
<proteinExistence type="predicted"/>
<comment type="caution">
    <text evidence="1">The sequence shown here is derived from an EMBL/GenBank/DDBJ whole genome shotgun (WGS) entry which is preliminary data.</text>
</comment>
<dbReference type="EMBL" id="JAUTXU010000165">
    <property type="protein sequence ID" value="KAK3702144.1"/>
    <property type="molecule type" value="Genomic_DNA"/>
</dbReference>
<protein>
    <submittedName>
        <fullName evidence="1">Uncharacterized protein</fullName>
    </submittedName>
</protein>
<organism evidence="1 2">
    <name type="scientific">Vermiconidia calcicola</name>
    <dbReference type="NCBI Taxonomy" id="1690605"/>
    <lineage>
        <taxon>Eukaryota</taxon>
        <taxon>Fungi</taxon>
        <taxon>Dikarya</taxon>
        <taxon>Ascomycota</taxon>
        <taxon>Pezizomycotina</taxon>
        <taxon>Dothideomycetes</taxon>
        <taxon>Dothideomycetidae</taxon>
        <taxon>Mycosphaerellales</taxon>
        <taxon>Extremaceae</taxon>
        <taxon>Vermiconidia</taxon>
    </lineage>
</organism>
<sequence length="132" mass="14536">MSAIRKALIFEFGDVSKINIVRSTIEDPLSAHIQVKVLYSGFNGADISMRMGRYPMQKPAPLNPGYCSVGTVAKKGPDCTSNFSIGDLVACMTVYDSEAGLCNQREKYHVPVPRGLDLQQACARRQPPYLPR</sequence>
<accession>A0ACC3MT85</accession>
<name>A0ACC3MT85_9PEZI</name>
<keyword evidence="2" id="KW-1185">Reference proteome</keyword>
<evidence type="ECO:0000313" key="2">
    <source>
        <dbReference type="Proteomes" id="UP001281147"/>
    </source>
</evidence>